<dbReference type="GO" id="GO:0005544">
    <property type="term" value="F:calcium-dependent phospholipid binding"/>
    <property type="evidence" value="ECO:0007669"/>
    <property type="project" value="InterPro"/>
</dbReference>
<dbReference type="PANTHER" id="PTHR10502:SF102">
    <property type="entry name" value="ANNEXIN B11"/>
    <property type="match status" value="1"/>
</dbReference>
<dbReference type="InterPro" id="IPR018502">
    <property type="entry name" value="Annexin_repeat"/>
</dbReference>
<dbReference type="GO" id="GO:0005886">
    <property type="term" value="C:plasma membrane"/>
    <property type="evidence" value="ECO:0007669"/>
    <property type="project" value="TreeGrafter"/>
</dbReference>
<proteinExistence type="inferred from homology"/>
<dbReference type="WBParaSite" id="HDID_0000690901-mRNA-1">
    <property type="protein sequence ID" value="HDID_0000690901-mRNA-1"/>
    <property type="gene ID" value="HDID_0000690901"/>
</dbReference>
<dbReference type="EMBL" id="UYSG01010887">
    <property type="protein sequence ID" value="VDL59225.1"/>
    <property type="molecule type" value="Genomic_DNA"/>
</dbReference>
<dbReference type="OrthoDB" id="37886at2759"/>
<sequence length="318" mass="36574">MSGQPKIIAQPCFNAKQDAMELFTALHEDEIDEKKIIEALTRRTISQRKEIATRYKYMYGEHFERKLASKLTGELKETIISLMNNVHELKARALNNALKQLDVDNQTLIQTMIGASNEEITSLKQTYGKLFGAELEADIENNISGHFLYILKLILQGKREKRLAIGNGKLEEEIYMLSLSKEKWDTPKEVVFSYILCSRSFQHIRALVKVYAYKSKETLIETIQRETSGHCRETLISIIEYALDPLGTYVKWIQNSIEARGKRDKDLIRLIMTRAEIDLKDIKEEFLQSTGKSLSAAIKSEVSGDYKDTLITMIERKK</sequence>
<dbReference type="SUPFAM" id="SSF47874">
    <property type="entry name" value="Annexin"/>
    <property type="match status" value="1"/>
</dbReference>
<organism evidence="6">
    <name type="scientific">Hymenolepis diminuta</name>
    <name type="common">Rat tapeworm</name>
    <dbReference type="NCBI Taxonomy" id="6216"/>
    <lineage>
        <taxon>Eukaryota</taxon>
        <taxon>Metazoa</taxon>
        <taxon>Spiralia</taxon>
        <taxon>Lophotrochozoa</taxon>
        <taxon>Platyhelminthes</taxon>
        <taxon>Cestoda</taxon>
        <taxon>Eucestoda</taxon>
        <taxon>Cyclophyllidea</taxon>
        <taxon>Hymenolepididae</taxon>
        <taxon>Hymenolepis</taxon>
    </lineage>
</organism>
<dbReference type="AlphaFoldDB" id="A0A0R3SPK7"/>
<dbReference type="Gene3D" id="1.10.220.10">
    <property type="entry name" value="Annexin"/>
    <property type="match status" value="4"/>
</dbReference>
<dbReference type="Proteomes" id="UP000274504">
    <property type="component" value="Unassembled WGS sequence"/>
</dbReference>
<dbReference type="PANTHER" id="PTHR10502">
    <property type="entry name" value="ANNEXIN"/>
    <property type="match status" value="1"/>
</dbReference>
<dbReference type="Pfam" id="PF00191">
    <property type="entry name" value="Annexin"/>
    <property type="match status" value="4"/>
</dbReference>
<evidence type="ECO:0000256" key="3">
    <source>
        <dbReference type="ARBA" id="ARBA00023216"/>
    </source>
</evidence>
<dbReference type="GO" id="GO:0005634">
    <property type="term" value="C:nucleus"/>
    <property type="evidence" value="ECO:0007669"/>
    <property type="project" value="TreeGrafter"/>
</dbReference>
<gene>
    <name evidence="4" type="ORF">HDID_LOCUS6907</name>
</gene>
<evidence type="ECO:0000313" key="5">
    <source>
        <dbReference type="Proteomes" id="UP000274504"/>
    </source>
</evidence>
<dbReference type="GO" id="GO:0005737">
    <property type="term" value="C:cytoplasm"/>
    <property type="evidence" value="ECO:0007669"/>
    <property type="project" value="TreeGrafter"/>
</dbReference>
<name>A0A0R3SPK7_HYMDI</name>
<reference evidence="6" key="1">
    <citation type="submission" date="2017-02" db="UniProtKB">
        <authorList>
            <consortium name="WormBaseParasite"/>
        </authorList>
    </citation>
    <scope>IDENTIFICATION</scope>
</reference>
<comment type="similarity">
    <text evidence="1">Belongs to the annexin family.</text>
</comment>
<evidence type="ECO:0000256" key="1">
    <source>
        <dbReference type="ARBA" id="ARBA00007831"/>
    </source>
</evidence>
<dbReference type="STRING" id="6216.A0A0R3SPK7"/>
<reference evidence="4 5" key="2">
    <citation type="submission" date="2018-11" db="EMBL/GenBank/DDBJ databases">
        <authorList>
            <consortium name="Pathogen Informatics"/>
        </authorList>
    </citation>
    <scope>NUCLEOTIDE SEQUENCE [LARGE SCALE GENOMIC DNA]</scope>
</reference>
<keyword evidence="2" id="KW-0677">Repeat</keyword>
<keyword evidence="3" id="KW-0041">Annexin</keyword>
<evidence type="ECO:0000313" key="6">
    <source>
        <dbReference type="WBParaSite" id="HDID_0000690901-mRNA-1"/>
    </source>
</evidence>
<protein>
    <submittedName>
        <fullName evidence="6">Annexin</fullName>
    </submittedName>
</protein>
<dbReference type="PROSITE" id="PS51897">
    <property type="entry name" value="ANNEXIN_2"/>
    <property type="match status" value="3"/>
</dbReference>
<dbReference type="GO" id="GO:0001786">
    <property type="term" value="F:phosphatidylserine binding"/>
    <property type="evidence" value="ECO:0007669"/>
    <property type="project" value="TreeGrafter"/>
</dbReference>
<accession>A0A0R3SPK7</accession>
<dbReference type="InterPro" id="IPR037104">
    <property type="entry name" value="Annexin_sf"/>
</dbReference>
<dbReference type="PRINTS" id="PR00196">
    <property type="entry name" value="ANNEXIN"/>
</dbReference>
<dbReference type="SMART" id="SM00335">
    <property type="entry name" value="ANX"/>
    <property type="match status" value="4"/>
</dbReference>
<dbReference type="GO" id="GO:0012506">
    <property type="term" value="C:vesicle membrane"/>
    <property type="evidence" value="ECO:0007669"/>
    <property type="project" value="TreeGrafter"/>
</dbReference>
<dbReference type="GO" id="GO:0005509">
    <property type="term" value="F:calcium ion binding"/>
    <property type="evidence" value="ECO:0007669"/>
    <property type="project" value="InterPro"/>
</dbReference>
<evidence type="ECO:0000256" key="2">
    <source>
        <dbReference type="ARBA" id="ARBA00022737"/>
    </source>
</evidence>
<evidence type="ECO:0000313" key="4">
    <source>
        <dbReference type="EMBL" id="VDL59225.1"/>
    </source>
</evidence>
<dbReference type="InterPro" id="IPR001464">
    <property type="entry name" value="Annexin"/>
</dbReference>